<dbReference type="GO" id="GO:0006308">
    <property type="term" value="P:DNA catabolic process"/>
    <property type="evidence" value="ECO:0007669"/>
    <property type="project" value="InterPro"/>
</dbReference>
<dbReference type="InterPro" id="IPR003753">
    <property type="entry name" value="Exonuc_VII_L"/>
</dbReference>
<gene>
    <name evidence="3" type="ORF">PAT3040_01597</name>
</gene>
<evidence type="ECO:0000259" key="2">
    <source>
        <dbReference type="Pfam" id="PF02601"/>
    </source>
</evidence>
<organism evidence="3 4">
    <name type="scientific">Paenibacillus agaridevorans</name>
    <dbReference type="NCBI Taxonomy" id="171404"/>
    <lineage>
        <taxon>Bacteria</taxon>
        <taxon>Bacillati</taxon>
        <taxon>Bacillota</taxon>
        <taxon>Bacilli</taxon>
        <taxon>Bacillales</taxon>
        <taxon>Paenibacillaceae</taxon>
        <taxon>Paenibacillus</taxon>
    </lineage>
</organism>
<keyword evidence="1" id="KW-0472">Membrane</keyword>
<sequence length="344" mass="37995">MVQSTQIKVMSLTEAYKDILQVVKRTASSEIKNREFAILAEVSHINSKVYGGCQYIRSVGDDDSELQLVVPVEIAAALETKHFYEFSGSFEVSSSPNFGFFQFRVSHAILQGANMKLEAKKQAANEIIEKGYLDKYKDDFSRLRGKEKCRVALVTSQQSQVIRDVQEVFKQHRGIAYDLIPVKLSVSSVIAEGIASAAGGGYDVIMIVRGGGNENDFNVFNESNVVKAIYDSQVPVIVGIGHTDNNTFADKAADRSETTPSKAARYLVDMLGVPAPINHRPSDQRRRYANRSYIPPQNQVQTFKKSQAGSMVILTAIIAMLIIAVGIAIFVFVPKLFETILTSQ</sequence>
<keyword evidence="1" id="KW-1133">Transmembrane helix</keyword>
<dbReference type="RefSeq" id="WP_108992186.1">
    <property type="nucleotide sequence ID" value="NZ_BDQX01000075.1"/>
</dbReference>
<protein>
    <recommendedName>
        <fullName evidence="2">Exonuclease VII large subunit C-terminal domain-containing protein</fullName>
    </recommendedName>
</protein>
<dbReference type="EMBL" id="BDQX01000075">
    <property type="protein sequence ID" value="GBG07049.1"/>
    <property type="molecule type" value="Genomic_DNA"/>
</dbReference>
<proteinExistence type="predicted"/>
<comment type="caution">
    <text evidence="3">The sequence shown here is derived from an EMBL/GenBank/DDBJ whole genome shotgun (WGS) entry which is preliminary data.</text>
</comment>
<dbReference type="Pfam" id="PF02601">
    <property type="entry name" value="Exonuc_VII_L"/>
    <property type="match status" value="1"/>
</dbReference>
<evidence type="ECO:0000313" key="3">
    <source>
        <dbReference type="EMBL" id="GBG07049.1"/>
    </source>
</evidence>
<dbReference type="PANTHER" id="PTHR30008">
    <property type="entry name" value="EXODEOXYRIBONUCLEASE 7 LARGE SUBUNIT"/>
    <property type="match status" value="1"/>
</dbReference>
<evidence type="ECO:0000256" key="1">
    <source>
        <dbReference type="SAM" id="Phobius"/>
    </source>
</evidence>
<accession>A0A2R5EN24</accession>
<reference evidence="3 4" key="1">
    <citation type="submission" date="2017-08" db="EMBL/GenBank/DDBJ databases">
        <title>Substantial Increase in Enzyme Production by Combined Drug-Resistance Mutations in Paenibacillus agaridevorans.</title>
        <authorList>
            <person name="Tanaka Y."/>
            <person name="Funane K."/>
            <person name="Hosaka T."/>
            <person name="Shiwa Y."/>
            <person name="Fujita N."/>
            <person name="Miyazaki T."/>
            <person name="Yoshikawa H."/>
            <person name="Murakami K."/>
            <person name="Kasahara K."/>
            <person name="Inaoka T."/>
            <person name="Hiraga Y."/>
            <person name="Ochi K."/>
        </authorList>
    </citation>
    <scope>NUCLEOTIDE SEQUENCE [LARGE SCALE GENOMIC DNA]</scope>
    <source>
        <strain evidence="3 4">T-3040</strain>
    </source>
</reference>
<dbReference type="GO" id="GO:0008855">
    <property type="term" value="F:exodeoxyribonuclease VII activity"/>
    <property type="evidence" value="ECO:0007669"/>
    <property type="project" value="InterPro"/>
</dbReference>
<dbReference type="AlphaFoldDB" id="A0A2R5EN24"/>
<keyword evidence="4" id="KW-1185">Reference proteome</keyword>
<dbReference type="GO" id="GO:0009318">
    <property type="term" value="C:exodeoxyribonuclease VII complex"/>
    <property type="evidence" value="ECO:0007669"/>
    <property type="project" value="InterPro"/>
</dbReference>
<dbReference type="PANTHER" id="PTHR30008:SF0">
    <property type="entry name" value="EXODEOXYRIBONUCLEASE 7 LARGE SUBUNIT"/>
    <property type="match status" value="1"/>
</dbReference>
<dbReference type="InterPro" id="IPR020579">
    <property type="entry name" value="Exonuc_VII_lsu_C"/>
</dbReference>
<feature type="domain" description="Exonuclease VII large subunit C-terminal" evidence="2">
    <location>
        <begin position="150"/>
        <end position="269"/>
    </location>
</feature>
<name>A0A2R5EN24_9BACL</name>
<dbReference type="Proteomes" id="UP000245202">
    <property type="component" value="Unassembled WGS sequence"/>
</dbReference>
<feature type="transmembrane region" description="Helical" evidence="1">
    <location>
        <begin position="311"/>
        <end position="333"/>
    </location>
</feature>
<evidence type="ECO:0000313" key="4">
    <source>
        <dbReference type="Proteomes" id="UP000245202"/>
    </source>
</evidence>
<keyword evidence="1" id="KW-0812">Transmembrane</keyword>